<evidence type="ECO:0000313" key="3">
    <source>
        <dbReference type="Proteomes" id="UP000440224"/>
    </source>
</evidence>
<evidence type="ECO:0000256" key="1">
    <source>
        <dbReference type="SAM" id="MobiDB-lite"/>
    </source>
</evidence>
<protein>
    <submittedName>
        <fullName evidence="2">Uncharacterized protein</fullName>
    </submittedName>
</protein>
<accession>A0A6N7Q5J1</accession>
<dbReference type="EMBL" id="WJIE01000038">
    <property type="protein sequence ID" value="MRG98546.1"/>
    <property type="molecule type" value="Genomic_DNA"/>
</dbReference>
<reference evidence="2 3" key="1">
    <citation type="submission" date="2019-10" db="EMBL/GenBank/DDBJ databases">
        <title>A soil myxobacterium in the family Polyangiaceae.</title>
        <authorList>
            <person name="Li Y."/>
            <person name="Wang J."/>
        </authorList>
    </citation>
    <scope>NUCLEOTIDE SEQUENCE [LARGE SCALE GENOMIC DNA]</scope>
    <source>
        <strain evidence="2 3">DSM 14734</strain>
    </source>
</reference>
<organism evidence="2 3">
    <name type="scientific">Polyangium spumosum</name>
    <dbReference type="NCBI Taxonomy" id="889282"/>
    <lineage>
        <taxon>Bacteria</taxon>
        <taxon>Pseudomonadati</taxon>
        <taxon>Myxococcota</taxon>
        <taxon>Polyangia</taxon>
        <taxon>Polyangiales</taxon>
        <taxon>Polyangiaceae</taxon>
        <taxon>Polyangium</taxon>
    </lineage>
</organism>
<comment type="caution">
    <text evidence="2">The sequence shown here is derived from an EMBL/GenBank/DDBJ whole genome shotgun (WGS) entry which is preliminary data.</text>
</comment>
<evidence type="ECO:0000313" key="2">
    <source>
        <dbReference type="EMBL" id="MRG98546.1"/>
    </source>
</evidence>
<sequence length="46" mass="4845">MSYETNEETSGAPEGETATPFDDDTGGFFDTLISGGGQLLSCRIAR</sequence>
<gene>
    <name evidence="2" type="ORF">GF068_42540</name>
</gene>
<dbReference type="Proteomes" id="UP000440224">
    <property type="component" value="Unassembled WGS sequence"/>
</dbReference>
<feature type="region of interest" description="Disordered" evidence="1">
    <location>
        <begin position="1"/>
        <end position="28"/>
    </location>
</feature>
<dbReference type="AlphaFoldDB" id="A0A6N7Q5J1"/>
<proteinExistence type="predicted"/>
<keyword evidence="3" id="KW-1185">Reference proteome</keyword>
<name>A0A6N7Q5J1_9BACT</name>
<dbReference type="RefSeq" id="WP_153825313.1">
    <property type="nucleotide sequence ID" value="NZ_WJIE01000038.1"/>
</dbReference>